<evidence type="ECO:0000313" key="3">
    <source>
        <dbReference type="Proteomes" id="UP001484239"/>
    </source>
</evidence>
<protein>
    <submittedName>
        <fullName evidence="2">Glycerophosphodiester phosphodiesterase</fullName>
    </submittedName>
</protein>
<gene>
    <name evidence="2" type="ORF">WI372_14015</name>
</gene>
<name>A0ABU9EBQ4_9BACT</name>
<dbReference type="EMBL" id="JBBHLI010000009">
    <property type="protein sequence ID" value="MEK9502104.1"/>
    <property type="molecule type" value="Genomic_DNA"/>
</dbReference>
<dbReference type="PROSITE" id="PS51704">
    <property type="entry name" value="GP_PDE"/>
    <property type="match status" value="1"/>
</dbReference>
<dbReference type="Pfam" id="PF03009">
    <property type="entry name" value="GDPD"/>
    <property type="match status" value="2"/>
</dbReference>
<dbReference type="RefSeq" id="WP_405276717.1">
    <property type="nucleotide sequence ID" value="NZ_JBBHLI010000009.1"/>
</dbReference>
<comment type="caution">
    <text evidence="2">The sequence shown here is derived from an EMBL/GenBank/DDBJ whole genome shotgun (WGS) entry which is preliminary data.</text>
</comment>
<dbReference type="SUPFAM" id="SSF51695">
    <property type="entry name" value="PLC-like phosphodiesterases"/>
    <property type="match status" value="1"/>
</dbReference>
<dbReference type="InterPro" id="IPR030395">
    <property type="entry name" value="GP_PDE_dom"/>
</dbReference>
<keyword evidence="3" id="KW-1185">Reference proteome</keyword>
<sequence>MLIRPRARPGHPYLAGAPIFAAHRGGAALAPENTMAAFEQAVHRWGVDMLELDVRLSADGEVVVVHDATVDRTTDGSGAVADLRLAQLREFDAGARFRDLDGRLSHARRGIRIPTIGEVLEAFPHTRLNVEAKCAEVARPLVEAIERHGAAHRVLVAAEFEANRRSVRGYRGAWGASRSHLVPFWLLHRVPVLGRLYTPGCDVLQLPRRYRGREVVTPRLMAEANRRNLPVHVWVVDDPAEMGRLLDRGVHGIQTDRPDLLARVLHEVTGRPLPPGALP</sequence>
<dbReference type="Proteomes" id="UP001484239">
    <property type="component" value="Unassembled WGS sequence"/>
</dbReference>
<dbReference type="PANTHER" id="PTHR46211:SF14">
    <property type="entry name" value="GLYCEROPHOSPHODIESTER PHOSPHODIESTERASE"/>
    <property type="match status" value="1"/>
</dbReference>
<dbReference type="InterPro" id="IPR017946">
    <property type="entry name" value="PLC-like_Pdiesterase_TIM-brl"/>
</dbReference>
<feature type="domain" description="GP-PDE" evidence="1">
    <location>
        <begin position="18"/>
        <end position="265"/>
    </location>
</feature>
<evidence type="ECO:0000259" key="1">
    <source>
        <dbReference type="PROSITE" id="PS51704"/>
    </source>
</evidence>
<proteinExistence type="predicted"/>
<dbReference type="Gene3D" id="3.20.20.190">
    <property type="entry name" value="Phosphatidylinositol (PI) phosphodiesterase"/>
    <property type="match status" value="1"/>
</dbReference>
<evidence type="ECO:0000313" key="2">
    <source>
        <dbReference type="EMBL" id="MEK9502104.1"/>
    </source>
</evidence>
<organism evidence="2 3">
    <name type="scientific">Gaopeijia maritima</name>
    <dbReference type="NCBI Taxonomy" id="3119007"/>
    <lineage>
        <taxon>Bacteria</taxon>
        <taxon>Pseudomonadati</taxon>
        <taxon>Gemmatimonadota</taxon>
        <taxon>Longimicrobiia</taxon>
        <taxon>Gaopeijiales</taxon>
        <taxon>Gaopeijiaceae</taxon>
        <taxon>Gaopeijia</taxon>
    </lineage>
</organism>
<reference evidence="2 3" key="1">
    <citation type="submission" date="2024-02" db="EMBL/GenBank/DDBJ databases">
        <title>A novel Gemmatimonadota bacterium.</title>
        <authorList>
            <person name="Du Z.-J."/>
            <person name="Ye Y.-Q."/>
        </authorList>
    </citation>
    <scope>NUCLEOTIDE SEQUENCE [LARGE SCALE GENOMIC DNA]</scope>
    <source>
        <strain evidence="2 3">DH-20</strain>
    </source>
</reference>
<accession>A0ABU9EBQ4</accession>
<dbReference type="CDD" id="cd08561">
    <property type="entry name" value="GDPD_cytoplasmic_ScUgpQ2_like"/>
    <property type="match status" value="1"/>
</dbReference>
<dbReference type="PANTHER" id="PTHR46211">
    <property type="entry name" value="GLYCEROPHOSPHORYL DIESTER PHOSPHODIESTERASE"/>
    <property type="match status" value="1"/>
</dbReference>